<dbReference type="KEGG" id="ahe:Arch_1662"/>
<gene>
    <name evidence="7" type="primary">ispD</name>
    <name evidence="8" type="ordered locus">Arch_1662</name>
</gene>
<evidence type="ECO:0000256" key="6">
    <source>
        <dbReference type="ARBA" id="ARBA00023229"/>
    </source>
</evidence>
<dbReference type="InterPro" id="IPR018294">
    <property type="entry name" value="ISPD_synthase_CS"/>
</dbReference>
<evidence type="ECO:0000313" key="8">
    <source>
        <dbReference type="EMBL" id="ADH93347.1"/>
    </source>
</evidence>
<reference evidence="8 9" key="1">
    <citation type="journal article" date="2010" name="Stand. Genomic Sci.">
        <title>Complete genome sequence of Arcanobacterium haemolyticum type strain (11018).</title>
        <authorList>
            <person name="Yasawong M."/>
            <person name="Teshima H."/>
            <person name="Lapidus A."/>
            <person name="Nolan M."/>
            <person name="Lucas S."/>
            <person name="Glavina Del Rio T."/>
            <person name="Tice H."/>
            <person name="Cheng J."/>
            <person name="Bruce D."/>
            <person name="Detter C."/>
            <person name="Tapia R."/>
            <person name="Han C."/>
            <person name="Goodwin L."/>
            <person name="Pitluck S."/>
            <person name="Liolios K."/>
            <person name="Ivanova N."/>
            <person name="Mavromatis K."/>
            <person name="Mikhailova N."/>
            <person name="Pati A."/>
            <person name="Chen A."/>
            <person name="Palaniappan K."/>
            <person name="Land M."/>
            <person name="Hauser L."/>
            <person name="Chang Y."/>
            <person name="Jeffries C."/>
            <person name="Rohde M."/>
            <person name="Sikorski J."/>
            <person name="Pukall R."/>
            <person name="Goker M."/>
            <person name="Woyke T."/>
            <person name="Bristow J."/>
            <person name="Eisen J."/>
            <person name="Markowitz V."/>
            <person name="Hugenholtz P."/>
            <person name="Kyrpides N."/>
            <person name="Klenk H."/>
        </authorList>
    </citation>
    <scope>NUCLEOTIDE SEQUENCE [LARGE SCALE GENOMIC DNA]</scope>
    <source>
        <strain evidence="9">ATCC 9345 / DSM 20595 / CCUG 17215 / LMG 16163 / NBRC 15585 / NCTC 8452 / 11018</strain>
    </source>
</reference>
<proteinExistence type="inferred from homology"/>
<dbReference type="InterPro" id="IPR001228">
    <property type="entry name" value="IspD"/>
</dbReference>
<dbReference type="HAMAP" id="MF_00108">
    <property type="entry name" value="IspD"/>
    <property type="match status" value="1"/>
</dbReference>
<dbReference type="PANTHER" id="PTHR32125:SF4">
    <property type="entry name" value="2-C-METHYL-D-ERYTHRITOL 4-PHOSPHATE CYTIDYLYLTRANSFERASE, CHLOROPLASTIC"/>
    <property type="match status" value="1"/>
</dbReference>
<keyword evidence="4 7" id="KW-0808">Transferase</keyword>
<dbReference type="EMBL" id="CP002045">
    <property type="protein sequence ID" value="ADH93347.1"/>
    <property type="molecule type" value="Genomic_DNA"/>
</dbReference>
<dbReference type="eggNOG" id="COG1211">
    <property type="taxonomic scope" value="Bacteria"/>
</dbReference>
<evidence type="ECO:0000256" key="5">
    <source>
        <dbReference type="ARBA" id="ARBA00022695"/>
    </source>
</evidence>
<accession>D7BL17</accession>
<dbReference type="PROSITE" id="PS01295">
    <property type="entry name" value="ISPD"/>
    <property type="match status" value="1"/>
</dbReference>
<comment type="pathway">
    <text evidence="2 7">Isoprenoid biosynthesis; isopentenyl diphosphate biosynthesis via DXP pathway; isopentenyl diphosphate from 1-deoxy-D-xylulose 5-phosphate: step 2/6.</text>
</comment>
<dbReference type="Proteomes" id="UP000000376">
    <property type="component" value="Chromosome"/>
</dbReference>
<dbReference type="InterPro" id="IPR029044">
    <property type="entry name" value="Nucleotide-diphossugar_trans"/>
</dbReference>
<feature type="site" description="Positions MEP for the nucleophilic attack" evidence="7">
    <location>
        <position position="150"/>
    </location>
</feature>
<comment type="function">
    <text evidence="7">Catalyzes the formation of 4-diphosphocytidyl-2-C-methyl-D-erythritol from CTP and 2-C-methyl-D-erythritol 4-phosphate (MEP).</text>
</comment>
<protein>
    <recommendedName>
        <fullName evidence="7">2-C-methyl-D-erythritol 4-phosphate cytidylyltransferase</fullName>
        <ecNumber evidence="7">2.7.7.60</ecNumber>
    </recommendedName>
    <alternativeName>
        <fullName evidence="7">4-diphosphocytidyl-2C-methyl-D-erythritol synthase</fullName>
    </alternativeName>
    <alternativeName>
        <fullName evidence="7">MEP cytidylyltransferase</fullName>
        <shortName evidence="7">MCT</shortName>
    </alternativeName>
</protein>
<comment type="similarity">
    <text evidence="3 7">Belongs to the IspD/TarI cytidylyltransferase family. IspD subfamily.</text>
</comment>
<dbReference type="NCBIfam" id="TIGR00453">
    <property type="entry name" value="ispD"/>
    <property type="match status" value="1"/>
</dbReference>
<dbReference type="InterPro" id="IPR034683">
    <property type="entry name" value="IspD/TarI"/>
</dbReference>
<dbReference type="HOGENOM" id="CLU_061281_1_1_11"/>
<dbReference type="PANTHER" id="PTHR32125">
    <property type="entry name" value="2-C-METHYL-D-ERYTHRITOL 4-PHOSPHATE CYTIDYLYLTRANSFERASE, CHLOROPLASTIC"/>
    <property type="match status" value="1"/>
</dbReference>
<dbReference type="SUPFAM" id="SSF53448">
    <property type="entry name" value="Nucleotide-diphospho-sugar transferases"/>
    <property type="match status" value="1"/>
</dbReference>
<dbReference type="FunFam" id="3.90.550.10:FF:000003">
    <property type="entry name" value="2-C-methyl-D-erythritol 4-phosphate cytidylyltransferase"/>
    <property type="match status" value="1"/>
</dbReference>
<dbReference type="GO" id="GO:0050518">
    <property type="term" value="F:2-C-methyl-D-erythritol 4-phosphate cytidylyltransferase activity"/>
    <property type="evidence" value="ECO:0007669"/>
    <property type="project" value="UniProtKB-UniRule"/>
</dbReference>
<feature type="site" description="Transition state stabilizer" evidence="7">
    <location>
        <position position="15"/>
    </location>
</feature>
<dbReference type="UniPathway" id="UPA00056">
    <property type="reaction ID" value="UER00093"/>
</dbReference>
<evidence type="ECO:0000256" key="7">
    <source>
        <dbReference type="HAMAP-Rule" id="MF_00108"/>
    </source>
</evidence>
<feature type="site" description="Positions MEP for the nucleophilic attack" evidence="7">
    <location>
        <position position="210"/>
    </location>
</feature>
<dbReference type="Gene3D" id="3.90.550.10">
    <property type="entry name" value="Spore Coat Polysaccharide Biosynthesis Protein SpsA, Chain A"/>
    <property type="match status" value="1"/>
</dbReference>
<dbReference type="AlphaFoldDB" id="D7BL17"/>
<sequence>MSWSAIIAGAGSGSRLGSPIPKALVHLHGEALIVHAVRSMKDAGIEQIIVTIPEGYAAQFESELSHANLTAQLVVGGSTRQESVANGLRHVTTDYVLVHDAARSLTPQAMIHRVMETIEAGTPAVIPALPVIDTIKQVDCTEKVVATVQREHLRSVQTPQGFSAALLRTAHTFSEQLSVSEASAITDDASLIELMGQPVTVVRGDSCALKITTPFDLAVAELLITTHQAGKA</sequence>
<organism evidence="8 9">
    <name type="scientific">Arcanobacterium haemolyticum (strain ATCC 9345 / DSM 20595 / CCM 5947 / CCUG 17215 / LMG 16163 / NBRC 15585 / NCTC 8452 / 11018)</name>
    <dbReference type="NCBI Taxonomy" id="644284"/>
    <lineage>
        <taxon>Bacteria</taxon>
        <taxon>Bacillati</taxon>
        <taxon>Actinomycetota</taxon>
        <taxon>Actinomycetes</taxon>
        <taxon>Actinomycetales</taxon>
        <taxon>Actinomycetaceae</taxon>
        <taxon>Arcanobacterium</taxon>
    </lineage>
</organism>
<dbReference type="Pfam" id="PF01128">
    <property type="entry name" value="IspD"/>
    <property type="match status" value="1"/>
</dbReference>
<evidence type="ECO:0000256" key="2">
    <source>
        <dbReference type="ARBA" id="ARBA00004787"/>
    </source>
</evidence>
<keyword evidence="6 7" id="KW-0414">Isoprene biosynthesis</keyword>
<dbReference type="RefSeq" id="WP_013170833.1">
    <property type="nucleotide sequence ID" value="NC_014218.1"/>
</dbReference>
<comment type="catalytic activity">
    <reaction evidence="1 7">
        <text>2-C-methyl-D-erythritol 4-phosphate + CTP + H(+) = 4-CDP-2-C-methyl-D-erythritol + diphosphate</text>
        <dbReference type="Rhea" id="RHEA:13429"/>
        <dbReference type="ChEBI" id="CHEBI:15378"/>
        <dbReference type="ChEBI" id="CHEBI:33019"/>
        <dbReference type="ChEBI" id="CHEBI:37563"/>
        <dbReference type="ChEBI" id="CHEBI:57823"/>
        <dbReference type="ChEBI" id="CHEBI:58262"/>
        <dbReference type="EC" id="2.7.7.60"/>
    </reaction>
</comment>
<keyword evidence="9" id="KW-1185">Reference proteome</keyword>
<keyword evidence="5 7" id="KW-0548">Nucleotidyltransferase</keyword>
<dbReference type="GO" id="GO:0019288">
    <property type="term" value="P:isopentenyl diphosphate biosynthetic process, methylerythritol 4-phosphate pathway"/>
    <property type="evidence" value="ECO:0007669"/>
    <property type="project" value="UniProtKB-UniRule"/>
</dbReference>
<name>D7BL17_ARCHD</name>
<evidence type="ECO:0000256" key="3">
    <source>
        <dbReference type="ARBA" id="ARBA00009789"/>
    </source>
</evidence>
<dbReference type="OrthoDB" id="9802561at2"/>
<dbReference type="EC" id="2.7.7.60" evidence="7"/>
<dbReference type="STRING" id="644284.Arch_1662"/>
<evidence type="ECO:0000313" key="9">
    <source>
        <dbReference type="Proteomes" id="UP000000376"/>
    </source>
</evidence>
<dbReference type="InterPro" id="IPR050088">
    <property type="entry name" value="IspD/TarI_cytidylyltransf_bact"/>
</dbReference>
<feature type="site" description="Transition state stabilizer" evidence="7">
    <location>
        <position position="22"/>
    </location>
</feature>
<evidence type="ECO:0000256" key="4">
    <source>
        <dbReference type="ARBA" id="ARBA00022679"/>
    </source>
</evidence>
<dbReference type="CDD" id="cd02516">
    <property type="entry name" value="CDP-ME_synthetase"/>
    <property type="match status" value="1"/>
</dbReference>
<evidence type="ECO:0000256" key="1">
    <source>
        <dbReference type="ARBA" id="ARBA00001282"/>
    </source>
</evidence>